<proteinExistence type="predicted"/>
<reference evidence="2 3" key="1">
    <citation type="submission" date="2015-08" db="EMBL/GenBank/DDBJ databases">
        <title>Next Generation Sequencing and Analysis of the Genome of Puccinia sorghi L Schw, the Causal Agent of Maize Common Rust.</title>
        <authorList>
            <person name="Rochi L."/>
            <person name="Burguener G."/>
            <person name="Darino M."/>
            <person name="Turjanski A."/>
            <person name="Kreff E."/>
            <person name="Dieguez M.J."/>
            <person name="Sacco F."/>
        </authorList>
    </citation>
    <scope>NUCLEOTIDE SEQUENCE [LARGE SCALE GENOMIC DNA]</scope>
    <source>
        <strain evidence="2 3">RO10H11247</strain>
    </source>
</reference>
<sequence length="178" mass="19893">IPSHKSKKSPYELFKNASISLNFFKQIGNPVAVLLNQKKSKLEPRGDFGKLIGLNPELKSYCVSLDDGRIVNSKNVKFLDFNTKDSHSPDFGELTVEQKTEPRNPLPRGIEATEEPEDGYLKIKQEEEVSKTTNEFATADESSIDNDVNVVEILAPSSSNPVGRILQDRTLQAKPLFF</sequence>
<evidence type="ECO:0000313" key="3">
    <source>
        <dbReference type="Proteomes" id="UP000037035"/>
    </source>
</evidence>
<organism evidence="2 3">
    <name type="scientific">Puccinia sorghi</name>
    <dbReference type="NCBI Taxonomy" id="27349"/>
    <lineage>
        <taxon>Eukaryota</taxon>
        <taxon>Fungi</taxon>
        <taxon>Dikarya</taxon>
        <taxon>Basidiomycota</taxon>
        <taxon>Pucciniomycotina</taxon>
        <taxon>Pucciniomycetes</taxon>
        <taxon>Pucciniales</taxon>
        <taxon>Pucciniaceae</taxon>
        <taxon>Puccinia</taxon>
    </lineage>
</organism>
<dbReference type="EMBL" id="LAVV01013129">
    <property type="protein sequence ID" value="KNZ45957.1"/>
    <property type="molecule type" value="Genomic_DNA"/>
</dbReference>
<feature type="region of interest" description="Disordered" evidence="1">
    <location>
        <begin position="89"/>
        <end position="112"/>
    </location>
</feature>
<keyword evidence="3" id="KW-1185">Reference proteome</keyword>
<protein>
    <submittedName>
        <fullName evidence="2">Uncharacterized protein</fullName>
    </submittedName>
</protein>
<dbReference type="VEuPathDB" id="FungiDB:VP01_7671g2"/>
<evidence type="ECO:0000313" key="2">
    <source>
        <dbReference type="EMBL" id="KNZ45957.1"/>
    </source>
</evidence>
<dbReference type="Proteomes" id="UP000037035">
    <property type="component" value="Unassembled WGS sequence"/>
</dbReference>
<comment type="caution">
    <text evidence="2">The sequence shown here is derived from an EMBL/GenBank/DDBJ whole genome shotgun (WGS) entry which is preliminary data.</text>
</comment>
<gene>
    <name evidence="2" type="ORF">VP01_7671g2</name>
</gene>
<evidence type="ECO:0000256" key="1">
    <source>
        <dbReference type="SAM" id="MobiDB-lite"/>
    </source>
</evidence>
<feature type="non-terminal residue" evidence="2">
    <location>
        <position position="1"/>
    </location>
</feature>
<dbReference type="AlphaFoldDB" id="A0A0L6UCK8"/>
<dbReference type="OrthoDB" id="10512590at2759"/>
<feature type="compositionally biased region" description="Basic and acidic residues" evidence="1">
    <location>
        <begin position="89"/>
        <end position="102"/>
    </location>
</feature>
<name>A0A0L6UCK8_9BASI</name>
<accession>A0A0L6UCK8</accession>